<evidence type="ECO:0000313" key="2">
    <source>
        <dbReference type="Proteomes" id="UP000828390"/>
    </source>
</evidence>
<keyword evidence="2" id="KW-1185">Reference proteome</keyword>
<protein>
    <submittedName>
        <fullName evidence="1">Uncharacterized protein</fullName>
    </submittedName>
</protein>
<reference evidence="1" key="2">
    <citation type="submission" date="2020-11" db="EMBL/GenBank/DDBJ databases">
        <authorList>
            <person name="McCartney M.A."/>
            <person name="Auch B."/>
            <person name="Kono T."/>
            <person name="Mallez S."/>
            <person name="Becker A."/>
            <person name="Gohl D.M."/>
            <person name="Silverstein K.A.T."/>
            <person name="Koren S."/>
            <person name="Bechman K.B."/>
            <person name="Herman A."/>
            <person name="Abrahante J.E."/>
            <person name="Garbe J."/>
        </authorList>
    </citation>
    <scope>NUCLEOTIDE SEQUENCE</scope>
    <source>
        <strain evidence="1">Duluth1</strain>
        <tissue evidence="1">Whole animal</tissue>
    </source>
</reference>
<sequence>MLARPSNARVKLAILQTPLEQRVLLMVPWVERAQQPPIARGQRTLMLARPSSARVKPAILQTPKGQSV</sequence>
<reference evidence="1" key="1">
    <citation type="journal article" date="2019" name="bioRxiv">
        <title>The Genome of the Zebra Mussel, Dreissena polymorpha: A Resource for Invasive Species Research.</title>
        <authorList>
            <person name="McCartney M.A."/>
            <person name="Auch B."/>
            <person name="Kono T."/>
            <person name="Mallez S."/>
            <person name="Zhang Y."/>
            <person name="Obille A."/>
            <person name="Becker A."/>
            <person name="Abrahante J.E."/>
            <person name="Garbe J."/>
            <person name="Badalamenti J.P."/>
            <person name="Herman A."/>
            <person name="Mangelson H."/>
            <person name="Liachko I."/>
            <person name="Sullivan S."/>
            <person name="Sone E.D."/>
            <person name="Koren S."/>
            <person name="Silverstein K.A.T."/>
            <person name="Beckman K.B."/>
            <person name="Gohl D.M."/>
        </authorList>
    </citation>
    <scope>NUCLEOTIDE SEQUENCE</scope>
    <source>
        <strain evidence="1">Duluth1</strain>
        <tissue evidence="1">Whole animal</tissue>
    </source>
</reference>
<organism evidence="1 2">
    <name type="scientific">Dreissena polymorpha</name>
    <name type="common">Zebra mussel</name>
    <name type="synonym">Mytilus polymorpha</name>
    <dbReference type="NCBI Taxonomy" id="45954"/>
    <lineage>
        <taxon>Eukaryota</taxon>
        <taxon>Metazoa</taxon>
        <taxon>Spiralia</taxon>
        <taxon>Lophotrochozoa</taxon>
        <taxon>Mollusca</taxon>
        <taxon>Bivalvia</taxon>
        <taxon>Autobranchia</taxon>
        <taxon>Heteroconchia</taxon>
        <taxon>Euheterodonta</taxon>
        <taxon>Imparidentia</taxon>
        <taxon>Neoheterodontei</taxon>
        <taxon>Myida</taxon>
        <taxon>Dreissenoidea</taxon>
        <taxon>Dreissenidae</taxon>
        <taxon>Dreissena</taxon>
    </lineage>
</organism>
<evidence type="ECO:0000313" key="1">
    <source>
        <dbReference type="EMBL" id="KAH3802344.1"/>
    </source>
</evidence>
<accession>A0A9D4FN94</accession>
<gene>
    <name evidence="1" type="ORF">DPMN_156020</name>
</gene>
<comment type="caution">
    <text evidence="1">The sequence shown here is derived from an EMBL/GenBank/DDBJ whole genome shotgun (WGS) entry which is preliminary data.</text>
</comment>
<dbReference type="Proteomes" id="UP000828390">
    <property type="component" value="Unassembled WGS sequence"/>
</dbReference>
<proteinExistence type="predicted"/>
<dbReference type="AlphaFoldDB" id="A0A9D4FN94"/>
<name>A0A9D4FN94_DREPO</name>
<dbReference type="EMBL" id="JAIWYP010000007">
    <property type="protein sequence ID" value="KAH3802344.1"/>
    <property type="molecule type" value="Genomic_DNA"/>
</dbReference>